<feature type="transmembrane region" description="Helical" evidence="9">
    <location>
        <begin position="150"/>
        <end position="172"/>
    </location>
</feature>
<keyword evidence="6 8" id="KW-0675">Receptor</keyword>
<accession>A0A9W9Z3P3</accession>
<dbReference type="PRINTS" id="PR00237">
    <property type="entry name" value="GPCRRHODOPSN"/>
</dbReference>
<dbReference type="PANTHER" id="PTHR45695">
    <property type="entry name" value="LEUCOKININ RECEPTOR-RELATED"/>
    <property type="match status" value="1"/>
</dbReference>
<evidence type="ECO:0000256" key="9">
    <source>
        <dbReference type="SAM" id="Phobius"/>
    </source>
</evidence>
<comment type="caution">
    <text evidence="11">The sequence shown here is derived from an EMBL/GenBank/DDBJ whole genome shotgun (WGS) entry which is preliminary data.</text>
</comment>
<evidence type="ECO:0000256" key="1">
    <source>
        <dbReference type="ARBA" id="ARBA00004141"/>
    </source>
</evidence>
<keyword evidence="5 9" id="KW-0472">Membrane</keyword>
<dbReference type="PROSITE" id="PS50262">
    <property type="entry name" value="G_PROTEIN_RECEP_F1_2"/>
    <property type="match status" value="1"/>
</dbReference>
<dbReference type="Pfam" id="PF00001">
    <property type="entry name" value="7tm_1"/>
    <property type="match status" value="1"/>
</dbReference>
<organism evidence="11 12">
    <name type="scientific">Desmophyllum pertusum</name>
    <dbReference type="NCBI Taxonomy" id="174260"/>
    <lineage>
        <taxon>Eukaryota</taxon>
        <taxon>Metazoa</taxon>
        <taxon>Cnidaria</taxon>
        <taxon>Anthozoa</taxon>
        <taxon>Hexacorallia</taxon>
        <taxon>Scleractinia</taxon>
        <taxon>Caryophylliina</taxon>
        <taxon>Caryophylliidae</taxon>
        <taxon>Desmophyllum</taxon>
    </lineage>
</organism>
<comment type="similarity">
    <text evidence="8">Belongs to the G-protein coupled receptor 1 family.</text>
</comment>
<evidence type="ECO:0000256" key="8">
    <source>
        <dbReference type="RuleBase" id="RU000688"/>
    </source>
</evidence>
<reference evidence="11" key="1">
    <citation type="submission" date="2023-01" db="EMBL/GenBank/DDBJ databases">
        <title>Genome assembly of the deep-sea coral Lophelia pertusa.</title>
        <authorList>
            <person name="Herrera S."/>
            <person name="Cordes E."/>
        </authorList>
    </citation>
    <scope>NUCLEOTIDE SEQUENCE</scope>
    <source>
        <strain evidence="11">USNM1676648</strain>
        <tissue evidence="11">Polyp</tissue>
    </source>
</reference>
<feature type="domain" description="G-protein coupled receptors family 1 profile" evidence="10">
    <location>
        <begin position="43"/>
        <end position="301"/>
    </location>
</feature>
<dbReference type="FunFam" id="1.20.1070.10:FF:000291">
    <property type="entry name" value="Predicted protein"/>
    <property type="match status" value="1"/>
</dbReference>
<dbReference type="PROSITE" id="PS00237">
    <property type="entry name" value="G_PROTEIN_RECEP_F1_1"/>
    <property type="match status" value="1"/>
</dbReference>
<dbReference type="Proteomes" id="UP001163046">
    <property type="component" value="Unassembled WGS sequence"/>
</dbReference>
<evidence type="ECO:0000256" key="6">
    <source>
        <dbReference type="ARBA" id="ARBA00023170"/>
    </source>
</evidence>
<evidence type="ECO:0000256" key="5">
    <source>
        <dbReference type="ARBA" id="ARBA00023136"/>
    </source>
</evidence>
<feature type="transmembrane region" description="Helical" evidence="9">
    <location>
        <begin position="192"/>
        <end position="215"/>
    </location>
</feature>
<evidence type="ECO:0000256" key="4">
    <source>
        <dbReference type="ARBA" id="ARBA00023040"/>
    </source>
</evidence>
<dbReference type="EMBL" id="MU826827">
    <property type="protein sequence ID" value="KAJ7374482.1"/>
    <property type="molecule type" value="Genomic_DNA"/>
</dbReference>
<gene>
    <name evidence="11" type="ORF">OS493_004819</name>
</gene>
<keyword evidence="12" id="KW-1185">Reference proteome</keyword>
<dbReference type="OrthoDB" id="10037617at2759"/>
<dbReference type="GO" id="GO:0005886">
    <property type="term" value="C:plasma membrane"/>
    <property type="evidence" value="ECO:0007669"/>
    <property type="project" value="TreeGrafter"/>
</dbReference>
<dbReference type="InterPro" id="IPR000276">
    <property type="entry name" value="GPCR_Rhodpsn"/>
</dbReference>
<dbReference type="AlphaFoldDB" id="A0A9W9Z3P3"/>
<sequence>MNANNTTDASEQITTCIITEDPLAAKVCKTLAYCLLLVVSLLLNTLIIMVVYRDDKMKTTTNLLIVNMAVSDLLVPIFAMPRANVEILYGNLRWLIDGVFGEALCKLTAFFQDISTAVSVQTLVAIAVDRFYAVWFPLKAARIKPRVKYVILLIWFISTLIHAPYLYGFQIGTFSGETYCYLGWPRSVTKTVFLLLIIIIYVIPLGLITTLYSLIVKKLRKQTLYGVRNLVVHFSREKRNRNILKMSLAIVVVFFLSMSPFVVYLSIAIFSPEGTVCPSKDFRFVTQYLVHCNGALNFFTYFTFNQSYRRGFLAILSRICCSCASLCRWRQEVDVTSHLGQESYAVSVVTVNSGMDFDNKDVELTRVRSLENIEHEVVENGQINNGHVEHDIYS</sequence>
<dbReference type="InterPro" id="IPR017452">
    <property type="entry name" value="GPCR_Rhodpsn_7TM"/>
</dbReference>
<keyword evidence="7 8" id="KW-0807">Transducer</keyword>
<evidence type="ECO:0000259" key="10">
    <source>
        <dbReference type="PROSITE" id="PS50262"/>
    </source>
</evidence>
<keyword evidence="2 8" id="KW-0812">Transmembrane</keyword>
<dbReference type="GO" id="GO:0004930">
    <property type="term" value="F:G protein-coupled receptor activity"/>
    <property type="evidence" value="ECO:0007669"/>
    <property type="project" value="UniProtKB-KW"/>
</dbReference>
<dbReference type="Gene3D" id="1.20.1070.10">
    <property type="entry name" value="Rhodopsin 7-helix transmembrane proteins"/>
    <property type="match status" value="1"/>
</dbReference>
<keyword evidence="4 8" id="KW-0297">G-protein coupled receptor</keyword>
<evidence type="ECO:0000256" key="7">
    <source>
        <dbReference type="ARBA" id="ARBA00023224"/>
    </source>
</evidence>
<evidence type="ECO:0000256" key="2">
    <source>
        <dbReference type="ARBA" id="ARBA00022692"/>
    </source>
</evidence>
<comment type="subcellular location">
    <subcellularLocation>
        <location evidence="1">Membrane</location>
        <topology evidence="1">Multi-pass membrane protein</topology>
    </subcellularLocation>
</comment>
<dbReference type="CDD" id="cd00637">
    <property type="entry name" value="7tm_classA_rhodopsin-like"/>
    <property type="match status" value="1"/>
</dbReference>
<feature type="transmembrane region" description="Helical" evidence="9">
    <location>
        <begin position="30"/>
        <end position="52"/>
    </location>
</feature>
<keyword evidence="3 9" id="KW-1133">Transmembrane helix</keyword>
<proteinExistence type="inferred from homology"/>
<dbReference type="SUPFAM" id="SSF81321">
    <property type="entry name" value="Family A G protein-coupled receptor-like"/>
    <property type="match status" value="1"/>
</dbReference>
<evidence type="ECO:0000313" key="11">
    <source>
        <dbReference type="EMBL" id="KAJ7374482.1"/>
    </source>
</evidence>
<name>A0A9W9Z3P3_9CNID</name>
<feature type="transmembrane region" description="Helical" evidence="9">
    <location>
        <begin position="246"/>
        <end position="270"/>
    </location>
</feature>
<dbReference type="PANTHER" id="PTHR45695:SF9">
    <property type="entry name" value="LEUCOKININ RECEPTOR"/>
    <property type="match status" value="1"/>
</dbReference>
<evidence type="ECO:0000256" key="3">
    <source>
        <dbReference type="ARBA" id="ARBA00022989"/>
    </source>
</evidence>
<evidence type="ECO:0000313" key="12">
    <source>
        <dbReference type="Proteomes" id="UP001163046"/>
    </source>
</evidence>
<dbReference type="SMART" id="SM01381">
    <property type="entry name" value="7TM_GPCR_Srsx"/>
    <property type="match status" value="1"/>
</dbReference>
<protein>
    <recommendedName>
        <fullName evidence="10">G-protein coupled receptors family 1 profile domain-containing protein</fullName>
    </recommendedName>
</protein>